<dbReference type="Proteomes" id="UP000735302">
    <property type="component" value="Unassembled WGS sequence"/>
</dbReference>
<dbReference type="AlphaFoldDB" id="A0AAV4ASZ2"/>
<proteinExistence type="predicted"/>
<sequence length="89" mass="10096">MGKTKEVYEKRKGGGRVNGRGRQGRRSGDRVREEAEMRVVLGLEERKKGDAERGIVEGVGERKKETDVALRARGERLQRKVFGRTCNKP</sequence>
<dbReference type="EMBL" id="BLXT01004116">
    <property type="protein sequence ID" value="GFO09688.1"/>
    <property type="molecule type" value="Genomic_DNA"/>
</dbReference>
<feature type="compositionally biased region" description="Basic and acidic residues" evidence="1">
    <location>
        <begin position="1"/>
        <end position="12"/>
    </location>
</feature>
<accession>A0AAV4ASZ2</accession>
<organism evidence="2 3">
    <name type="scientific">Plakobranchus ocellatus</name>
    <dbReference type="NCBI Taxonomy" id="259542"/>
    <lineage>
        <taxon>Eukaryota</taxon>
        <taxon>Metazoa</taxon>
        <taxon>Spiralia</taxon>
        <taxon>Lophotrochozoa</taxon>
        <taxon>Mollusca</taxon>
        <taxon>Gastropoda</taxon>
        <taxon>Heterobranchia</taxon>
        <taxon>Euthyneura</taxon>
        <taxon>Panpulmonata</taxon>
        <taxon>Sacoglossa</taxon>
        <taxon>Placobranchoidea</taxon>
        <taxon>Plakobranchidae</taxon>
        <taxon>Plakobranchus</taxon>
    </lineage>
</organism>
<evidence type="ECO:0000256" key="1">
    <source>
        <dbReference type="SAM" id="MobiDB-lite"/>
    </source>
</evidence>
<name>A0AAV4ASZ2_9GAST</name>
<evidence type="ECO:0000313" key="3">
    <source>
        <dbReference type="Proteomes" id="UP000735302"/>
    </source>
</evidence>
<gene>
    <name evidence="2" type="ORF">PoB_003619300</name>
</gene>
<feature type="region of interest" description="Disordered" evidence="1">
    <location>
        <begin position="1"/>
        <end position="33"/>
    </location>
</feature>
<reference evidence="2 3" key="1">
    <citation type="journal article" date="2021" name="Elife">
        <title>Chloroplast acquisition without the gene transfer in kleptoplastic sea slugs, Plakobranchus ocellatus.</title>
        <authorList>
            <person name="Maeda T."/>
            <person name="Takahashi S."/>
            <person name="Yoshida T."/>
            <person name="Shimamura S."/>
            <person name="Takaki Y."/>
            <person name="Nagai Y."/>
            <person name="Toyoda A."/>
            <person name="Suzuki Y."/>
            <person name="Arimoto A."/>
            <person name="Ishii H."/>
            <person name="Satoh N."/>
            <person name="Nishiyama T."/>
            <person name="Hasebe M."/>
            <person name="Maruyama T."/>
            <person name="Minagawa J."/>
            <person name="Obokata J."/>
            <person name="Shigenobu S."/>
        </authorList>
    </citation>
    <scope>NUCLEOTIDE SEQUENCE [LARGE SCALE GENOMIC DNA]</scope>
</reference>
<keyword evidence="3" id="KW-1185">Reference proteome</keyword>
<evidence type="ECO:0000313" key="2">
    <source>
        <dbReference type="EMBL" id="GFO09688.1"/>
    </source>
</evidence>
<protein>
    <submittedName>
        <fullName evidence="2">Uncharacterized protein</fullName>
    </submittedName>
</protein>
<comment type="caution">
    <text evidence="2">The sequence shown here is derived from an EMBL/GenBank/DDBJ whole genome shotgun (WGS) entry which is preliminary data.</text>
</comment>